<dbReference type="InterPro" id="IPR008538">
    <property type="entry name" value="Uma2"/>
</dbReference>
<dbReference type="AlphaFoldDB" id="A0A2W4X5Z9"/>
<evidence type="ECO:0000313" key="3">
    <source>
        <dbReference type="Proteomes" id="UP000249794"/>
    </source>
</evidence>
<name>A0A2W4X5Z9_9CYAN</name>
<dbReference type="Pfam" id="PF05685">
    <property type="entry name" value="Uma2"/>
    <property type="match status" value="1"/>
</dbReference>
<dbReference type="InterPro" id="IPR011335">
    <property type="entry name" value="Restrct_endonuc-II-like"/>
</dbReference>
<dbReference type="PANTHER" id="PTHR34107:SF2">
    <property type="entry name" value="SLL0888 PROTEIN"/>
    <property type="match status" value="1"/>
</dbReference>
<feature type="domain" description="Putative restriction endonuclease" evidence="1">
    <location>
        <begin position="17"/>
        <end position="200"/>
    </location>
</feature>
<dbReference type="EMBL" id="QBMP01000157">
    <property type="protein sequence ID" value="PZO51982.1"/>
    <property type="molecule type" value="Genomic_DNA"/>
</dbReference>
<protein>
    <recommendedName>
        <fullName evidence="1">Putative restriction endonuclease domain-containing protein</fullName>
    </recommendedName>
</protein>
<dbReference type="SUPFAM" id="SSF52980">
    <property type="entry name" value="Restriction endonuclease-like"/>
    <property type="match status" value="1"/>
</dbReference>
<proteinExistence type="predicted"/>
<organism evidence="2 3">
    <name type="scientific">Phormidesmis priestleyi</name>
    <dbReference type="NCBI Taxonomy" id="268141"/>
    <lineage>
        <taxon>Bacteria</taxon>
        <taxon>Bacillati</taxon>
        <taxon>Cyanobacteriota</taxon>
        <taxon>Cyanophyceae</taxon>
        <taxon>Leptolyngbyales</taxon>
        <taxon>Leptolyngbyaceae</taxon>
        <taxon>Phormidesmis</taxon>
    </lineage>
</organism>
<dbReference type="CDD" id="cd06260">
    <property type="entry name" value="DUF820-like"/>
    <property type="match status" value="1"/>
</dbReference>
<reference evidence="2 3" key="2">
    <citation type="submission" date="2018-06" db="EMBL/GenBank/DDBJ databases">
        <title>Metagenomic assembly of (sub)arctic Cyanobacteria and their associated microbiome from non-axenic cultures.</title>
        <authorList>
            <person name="Baurain D."/>
        </authorList>
    </citation>
    <scope>NUCLEOTIDE SEQUENCE [LARGE SCALE GENOMIC DNA]</scope>
    <source>
        <strain evidence="2">ULC027bin1</strain>
    </source>
</reference>
<evidence type="ECO:0000313" key="2">
    <source>
        <dbReference type="EMBL" id="PZO51982.1"/>
    </source>
</evidence>
<sequence length="208" mass="23582">MTIATSIPLQRRPLGVDEFLARYGDDNRYELIDGEVFDLEPTGPHEQVAGFITKKACVQIDLTDLPWVILQRPLLRPPNIGMTAFRPDVAVIDETALNAEPLWQEQSILTQGSSIKLVAEVVSSNWQNDYSRKLEDYETLGIPEYWIVDYAGLGGTRHIGIPKRPTLSICKLVENRYQIQQFRDDELIVSPTFPSLNLTASQVLRTER</sequence>
<evidence type="ECO:0000259" key="1">
    <source>
        <dbReference type="Pfam" id="PF05685"/>
    </source>
</evidence>
<dbReference type="Proteomes" id="UP000249794">
    <property type="component" value="Unassembled WGS sequence"/>
</dbReference>
<comment type="caution">
    <text evidence="2">The sequence shown here is derived from an EMBL/GenBank/DDBJ whole genome shotgun (WGS) entry which is preliminary data.</text>
</comment>
<dbReference type="PANTHER" id="PTHR34107">
    <property type="entry name" value="SLL0198 PROTEIN-RELATED"/>
    <property type="match status" value="1"/>
</dbReference>
<dbReference type="InterPro" id="IPR012296">
    <property type="entry name" value="Nuclease_put_TT1808"/>
</dbReference>
<reference evidence="3" key="1">
    <citation type="submission" date="2018-04" db="EMBL/GenBank/DDBJ databases">
        <authorList>
            <person name="Cornet L."/>
        </authorList>
    </citation>
    <scope>NUCLEOTIDE SEQUENCE [LARGE SCALE GENOMIC DNA]</scope>
</reference>
<dbReference type="Gene3D" id="3.90.1570.10">
    <property type="entry name" value="tt1808, chain A"/>
    <property type="match status" value="1"/>
</dbReference>
<accession>A0A2W4X5Z9</accession>
<gene>
    <name evidence="2" type="ORF">DCF15_14305</name>
</gene>